<evidence type="ECO:0000259" key="8">
    <source>
        <dbReference type="PROSITE" id="PS51900"/>
    </source>
</evidence>
<dbReference type="RefSeq" id="WP_089760110.1">
    <property type="nucleotide sequence ID" value="NZ_FNGO01000010.1"/>
</dbReference>
<evidence type="ECO:0000313" key="10">
    <source>
        <dbReference type="Proteomes" id="UP000199476"/>
    </source>
</evidence>
<dbReference type="InterPro" id="IPR013762">
    <property type="entry name" value="Integrase-like_cat_sf"/>
</dbReference>
<keyword evidence="4 6" id="KW-0238">DNA-binding</keyword>
<sequence>MAHLIKRGPKKWQVRIESGRDPETGKRKRIYRTVNGTKKEAEKVMAEMIKGGYQEGGNVKLKKYLVDWFEDYRSNVKHNTARLYKGIIYNHLIPSLGELRLNEIKPMHILEYQNQKLSKGSIGDSGGLSNRTVESHHRLLSMALKHAVSPYGLIESNPCQSIKAPTPSSDTNPLSRAEVEKFLESIEGEMLYTAYYLLLNTGMRRSEFTGLKCKDISFERQIIEVERTGQMVGGEFKYQGLKNKSSRRQIALADETAKILKKYKKKNAAFAGGEDPIFITPDGLALRPDYLTQKFKSICRDLNMGEYKLHDLRHTHATWLLEAGINPKVVQERLGHARVETTLNIYSHVSINEQKKAVQKLHNQTNL</sequence>
<dbReference type="GO" id="GO:0015074">
    <property type="term" value="P:DNA integration"/>
    <property type="evidence" value="ECO:0007669"/>
    <property type="project" value="UniProtKB-KW"/>
</dbReference>
<dbReference type="GO" id="GO:0006310">
    <property type="term" value="P:DNA recombination"/>
    <property type="evidence" value="ECO:0007669"/>
    <property type="project" value="UniProtKB-KW"/>
</dbReference>
<evidence type="ECO:0000256" key="5">
    <source>
        <dbReference type="ARBA" id="ARBA00023172"/>
    </source>
</evidence>
<comment type="similarity">
    <text evidence="2">Belongs to the 'phage' integrase family.</text>
</comment>
<dbReference type="PANTHER" id="PTHR30349:SF64">
    <property type="entry name" value="PROPHAGE INTEGRASE INTD-RELATED"/>
    <property type="match status" value="1"/>
</dbReference>
<dbReference type="Pfam" id="PF00589">
    <property type="entry name" value="Phage_integrase"/>
    <property type="match status" value="1"/>
</dbReference>
<dbReference type="STRING" id="321763.SAMN04488692_110109"/>
<dbReference type="GO" id="GO:0003677">
    <property type="term" value="F:DNA binding"/>
    <property type="evidence" value="ECO:0007669"/>
    <property type="project" value="UniProtKB-UniRule"/>
</dbReference>
<proteinExistence type="inferred from homology"/>
<keyword evidence="3" id="KW-0229">DNA integration</keyword>
<dbReference type="InterPro" id="IPR011010">
    <property type="entry name" value="DNA_brk_join_enz"/>
</dbReference>
<dbReference type="InterPro" id="IPR004107">
    <property type="entry name" value="Integrase_SAM-like_N"/>
</dbReference>
<feature type="domain" description="Tyr recombinase" evidence="7">
    <location>
        <begin position="169"/>
        <end position="359"/>
    </location>
</feature>
<evidence type="ECO:0000313" key="9">
    <source>
        <dbReference type="EMBL" id="SDL87003.1"/>
    </source>
</evidence>
<dbReference type="SUPFAM" id="SSF56349">
    <property type="entry name" value="DNA breaking-rejoining enzymes"/>
    <property type="match status" value="1"/>
</dbReference>
<dbReference type="Proteomes" id="UP000199476">
    <property type="component" value="Unassembled WGS sequence"/>
</dbReference>
<evidence type="ECO:0000256" key="3">
    <source>
        <dbReference type="ARBA" id="ARBA00022908"/>
    </source>
</evidence>
<dbReference type="Pfam" id="PF14657">
    <property type="entry name" value="Arm-DNA-bind_4"/>
    <property type="match status" value="1"/>
</dbReference>
<dbReference type="InterPro" id="IPR044068">
    <property type="entry name" value="CB"/>
</dbReference>
<evidence type="ECO:0000256" key="2">
    <source>
        <dbReference type="ARBA" id="ARBA00008857"/>
    </source>
</evidence>
<dbReference type="Gene3D" id="1.10.150.130">
    <property type="match status" value="1"/>
</dbReference>
<evidence type="ECO:0000256" key="6">
    <source>
        <dbReference type="PROSITE-ProRule" id="PRU01248"/>
    </source>
</evidence>
<dbReference type="InterPro" id="IPR050090">
    <property type="entry name" value="Tyrosine_recombinase_XerCD"/>
</dbReference>
<dbReference type="PROSITE" id="PS51900">
    <property type="entry name" value="CB"/>
    <property type="match status" value="1"/>
</dbReference>
<dbReference type="InterPro" id="IPR002104">
    <property type="entry name" value="Integrase_catalytic"/>
</dbReference>
<dbReference type="InterPro" id="IPR010998">
    <property type="entry name" value="Integrase_recombinase_N"/>
</dbReference>
<comment type="function">
    <text evidence="1">Site-specific tyrosine recombinase, which acts by catalyzing the cutting and rejoining of the recombining DNA molecules.</text>
</comment>
<organism evidence="9 10">
    <name type="scientific">Halarsenatibacter silvermanii</name>
    <dbReference type="NCBI Taxonomy" id="321763"/>
    <lineage>
        <taxon>Bacteria</taxon>
        <taxon>Bacillati</taxon>
        <taxon>Bacillota</taxon>
        <taxon>Clostridia</taxon>
        <taxon>Halanaerobiales</taxon>
        <taxon>Halarsenatibacteraceae</taxon>
        <taxon>Halarsenatibacter</taxon>
    </lineage>
</organism>
<dbReference type="PANTHER" id="PTHR30349">
    <property type="entry name" value="PHAGE INTEGRASE-RELATED"/>
    <property type="match status" value="1"/>
</dbReference>
<dbReference type="CDD" id="cd01189">
    <property type="entry name" value="INT_ICEBs1_C_like"/>
    <property type="match status" value="1"/>
</dbReference>
<accession>A0A1G9NL13</accession>
<dbReference type="OrthoDB" id="9785687at2"/>
<name>A0A1G9NL13_9FIRM</name>
<evidence type="ECO:0000259" key="7">
    <source>
        <dbReference type="PROSITE" id="PS51898"/>
    </source>
</evidence>
<keyword evidence="10" id="KW-1185">Reference proteome</keyword>
<dbReference type="Pfam" id="PF14659">
    <property type="entry name" value="Phage_int_SAM_3"/>
    <property type="match status" value="1"/>
</dbReference>
<dbReference type="PROSITE" id="PS51898">
    <property type="entry name" value="TYR_RECOMBINASE"/>
    <property type="match status" value="1"/>
</dbReference>
<dbReference type="EMBL" id="FNGO01000010">
    <property type="protein sequence ID" value="SDL87003.1"/>
    <property type="molecule type" value="Genomic_DNA"/>
</dbReference>
<keyword evidence="5" id="KW-0233">DNA recombination</keyword>
<dbReference type="InterPro" id="IPR028259">
    <property type="entry name" value="AP2-like_int_N"/>
</dbReference>
<dbReference type="AlphaFoldDB" id="A0A1G9NL13"/>
<dbReference type="Gene3D" id="1.10.443.10">
    <property type="entry name" value="Intergrase catalytic core"/>
    <property type="match status" value="1"/>
</dbReference>
<reference evidence="9 10" key="1">
    <citation type="submission" date="2016-10" db="EMBL/GenBank/DDBJ databases">
        <authorList>
            <person name="de Groot N.N."/>
        </authorList>
    </citation>
    <scope>NUCLEOTIDE SEQUENCE [LARGE SCALE GENOMIC DNA]</scope>
    <source>
        <strain evidence="9 10">SLAS-1</strain>
    </source>
</reference>
<protein>
    <submittedName>
        <fullName evidence="9">AP2-like DNA-binding integrase domain-containing protein</fullName>
    </submittedName>
</protein>
<evidence type="ECO:0000256" key="4">
    <source>
        <dbReference type="ARBA" id="ARBA00023125"/>
    </source>
</evidence>
<feature type="domain" description="Core-binding (CB)" evidence="8">
    <location>
        <begin position="59"/>
        <end position="148"/>
    </location>
</feature>
<evidence type="ECO:0000256" key="1">
    <source>
        <dbReference type="ARBA" id="ARBA00003283"/>
    </source>
</evidence>
<gene>
    <name evidence="9" type="ORF">SAMN04488692_110109</name>
</gene>